<gene>
    <name evidence="5" type="ordered locus">CLOST_2283</name>
</gene>
<organism evidence="5 6">
    <name type="scientific">Acetoanaerobium sticklandii (strain ATCC 12662 / DSM 519 / JCM 1433 / CCUG 9281 / NCIMB 10654 / HF)</name>
    <name type="common">Clostridium sticklandii</name>
    <dbReference type="NCBI Taxonomy" id="499177"/>
    <lineage>
        <taxon>Bacteria</taxon>
        <taxon>Bacillati</taxon>
        <taxon>Bacillota</taxon>
        <taxon>Clostridia</taxon>
        <taxon>Peptostreptococcales</taxon>
        <taxon>Filifactoraceae</taxon>
        <taxon>Acetoanaerobium</taxon>
    </lineage>
</organism>
<dbReference type="GeneID" id="35558822"/>
<dbReference type="PRINTS" id="PR00038">
    <property type="entry name" value="HTHLUXR"/>
</dbReference>
<evidence type="ECO:0000256" key="1">
    <source>
        <dbReference type="ARBA" id="ARBA00023015"/>
    </source>
</evidence>
<dbReference type="Pfam" id="PF00196">
    <property type="entry name" value="GerE"/>
    <property type="match status" value="1"/>
</dbReference>
<keyword evidence="2" id="KW-0238">DNA-binding</keyword>
<proteinExistence type="predicted"/>
<dbReference type="RefSeq" id="WP_013362491.1">
    <property type="nucleotide sequence ID" value="NC_014614.1"/>
</dbReference>
<accession>E3PUG2</accession>
<evidence type="ECO:0000259" key="4">
    <source>
        <dbReference type="PROSITE" id="PS50043"/>
    </source>
</evidence>
<evidence type="ECO:0000313" key="5">
    <source>
        <dbReference type="EMBL" id="CBH22400.1"/>
    </source>
</evidence>
<dbReference type="SMART" id="SM00421">
    <property type="entry name" value="HTH_LUXR"/>
    <property type="match status" value="1"/>
</dbReference>
<evidence type="ECO:0000256" key="3">
    <source>
        <dbReference type="ARBA" id="ARBA00023163"/>
    </source>
</evidence>
<dbReference type="STRING" id="1511.CLOST_2283"/>
<dbReference type="EMBL" id="FP565809">
    <property type="protein sequence ID" value="CBH22400.1"/>
    <property type="molecule type" value="Genomic_DNA"/>
</dbReference>
<dbReference type="InterPro" id="IPR000792">
    <property type="entry name" value="Tscrpt_reg_LuxR_C"/>
</dbReference>
<dbReference type="PANTHER" id="PTHR44688">
    <property type="entry name" value="DNA-BINDING TRANSCRIPTIONAL ACTIVATOR DEVR_DOSR"/>
    <property type="match status" value="1"/>
</dbReference>
<dbReference type="SUPFAM" id="SSF46894">
    <property type="entry name" value="C-terminal effector domain of the bipartite response regulators"/>
    <property type="match status" value="1"/>
</dbReference>
<dbReference type="KEGG" id="cst:CLOST_2283"/>
<dbReference type="PROSITE" id="PS50043">
    <property type="entry name" value="HTH_LUXR_2"/>
    <property type="match status" value="1"/>
</dbReference>
<dbReference type="GO" id="GO:0003677">
    <property type="term" value="F:DNA binding"/>
    <property type="evidence" value="ECO:0007669"/>
    <property type="project" value="UniProtKB-KW"/>
</dbReference>
<keyword evidence="6" id="KW-1185">Reference proteome</keyword>
<dbReference type="CDD" id="cd06170">
    <property type="entry name" value="LuxR_C_like"/>
    <property type="match status" value="1"/>
</dbReference>
<reference evidence="6" key="1">
    <citation type="journal article" date="2010" name="BMC Genomics">
        <title>Clostridium sticklandii, a specialist in amino acid degradation:revisiting its metabolism through its genome sequence.</title>
        <authorList>
            <person name="Fonknechten N."/>
            <person name="Chaussonnerie S."/>
            <person name="Tricot S."/>
            <person name="Lajus A."/>
            <person name="Andreesen J.R."/>
            <person name="Perchat N."/>
            <person name="Pelletier E."/>
            <person name="Gouyvenoux M."/>
            <person name="Barbe V."/>
            <person name="Salanoubat M."/>
            <person name="Le Paslier D."/>
            <person name="Weissenbach J."/>
            <person name="Cohen G.N."/>
            <person name="Kreimeyer A."/>
        </authorList>
    </citation>
    <scope>NUCLEOTIDE SEQUENCE [LARGE SCALE GENOMIC DNA]</scope>
    <source>
        <strain evidence="6">ATCC 12662 / DSM 519 / JCM 1433 / CCUG 9281 / NCIMB 10654 / HF</strain>
    </source>
</reference>
<dbReference type="eggNOG" id="COG3177">
    <property type="taxonomic scope" value="Bacteria"/>
</dbReference>
<dbReference type="AlphaFoldDB" id="E3PUG2"/>
<dbReference type="BioCyc" id="CSTI499177:GJE9-2352-MONOMER"/>
<dbReference type="PROSITE" id="PS00622">
    <property type="entry name" value="HTH_LUXR_1"/>
    <property type="match status" value="1"/>
</dbReference>
<dbReference type="HOGENOM" id="CLU_479601_0_0_9"/>
<keyword evidence="1" id="KW-0805">Transcription regulation</keyword>
<dbReference type="Gene3D" id="1.10.10.10">
    <property type="entry name" value="Winged helix-like DNA-binding domain superfamily/Winged helix DNA-binding domain"/>
    <property type="match status" value="1"/>
</dbReference>
<name>E3PUG2_ACESD</name>
<evidence type="ECO:0000313" key="6">
    <source>
        <dbReference type="Proteomes" id="UP000007041"/>
    </source>
</evidence>
<feature type="domain" description="HTH luxR-type" evidence="4">
    <location>
        <begin position="504"/>
        <end position="568"/>
    </location>
</feature>
<protein>
    <recommendedName>
        <fullName evidence="4">HTH luxR-type domain-containing protein</fullName>
    </recommendedName>
</protein>
<dbReference type="InterPro" id="IPR016032">
    <property type="entry name" value="Sig_transdc_resp-reg_C-effctor"/>
</dbReference>
<keyword evidence="3" id="KW-0804">Transcription</keyword>
<dbReference type="PANTHER" id="PTHR44688:SF16">
    <property type="entry name" value="DNA-BINDING TRANSCRIPTIONAL ACTIVATOR DEVR_DOSR"/>
    <property type="match status" value="1"/>
</dbReference>
<evidence type="ECO:0000256" key="2">
    <source>
        <dbReference type="ARBA" id="ARBA00023125"/>
    </source>
</evidence>
<dbReference type="eggNOG" id="COG2909">
    <property type="taxonomic scope" value="Bacteria"/>
</dbReference>
<sequence>MNLNLITKGYMSVREVSSKWNISPRRIQKLCSEGRISGAYRLGNSWLIPESATQPTDPRKKTTSKINNSLSNISEHQVIPRDKLIQYIQSKKYTEILSLDFTPWIFEEIDSVSFLEIALDIYKEIKYNLDNIKPISALRLALALLTGKNYKEFDDLINEISHKLNIQEKTKDIDYLKADLHLLLAWRELPYLPKMIEHVKIATSLLGSSHSRLITPEFPWGFGVHTQLSLFHYIPGNLSEELENLSYFLKLYTPLTQGHGTGADVLMQAEIAHMQGNFQASEMLSYQASFLAQSKNQTIIQLGSAFLLAEISIFKSNPSTWEQAINFMEQAIINHPKNNFLHIEVELLRSCLLNELNLPDRLPDWIKTGTLSKKLPSHLYQGFCFIHANYLMHKQEYAKLVGCTKAFLELLSPTDFYIRTLFTLLCAIGHLGIGNIEKSEELLVETSQLIIQDDFLFLLSVYSWGLNNIPERLIRDRYPIHLAKYLEIKNQFLEGYNSLRQEYGETFPSDLTAREKEVAILASKGLRNTEISEKLMISENTVKYHLRSIFQKLDVDRRNKLAEKLNVL</sequence>
<dbReference type="Proteomes" id="UP000007041">
    <property type="component" value="Chromosome"/>
</dbReference>
<dbReference type="GO" id="GO:0006355">
    <property type="term" value="P:regulation of DNA-templated transcription"/>
    <property type="evidence" value="ECO:0007669"/>
    <property type="project" value="InterPro"/>
</dbReference>
<dbReference type="InterPro" id="IPR036388">
    <property type="entry name" value="WH-like_DNA-bd_sf"/>
</dbReference>